<dbReference type="AlphaFoldDB" id="A0A2X3BAU3"/>
<dbReference type="Proteomes" id="UP000250166">
    <property type="component" value="Unassembled WGS sequence"/>
</dbReference>
<reference evidence="1 2" key="1">
    <citation type="submission" date="2018-06" db="EMBL/GenBank/DDBJ databases">
        <authorList>
            <consortium name="Pathogen Informatics"/>
            <person name="Doyle S."/>
        </authorList>
    </citation>
    <scope>NUCLEOTIDE SEQUENCE [LARGE SCALE GENOMIC DNA]</scope>
    <source>
        <strain evidence="1 2">NCTC13102</strain>
    </source>
</reference>
<evidence type="ECO:0000313" key="1">
    <source>
        <dbReference type="EMBL" id="SQB98877.1"/>
    </source>
</evidence>
<dbReference type="EMBL" id="UAWL01000006">
    <property type="protein sequence ID" value="SQB98877.1"/>
    <property type="molecule type" value="Genomic_DNA"/>
</dbReference>
<name>A0A2X3BAU3_9HELI</name>
<evidence type="ECO:0000313" key="2">
    <source>
        <dbReference type="Proteomes" id="UP000250166"/>
    </source>
</evidence>
<gene>
    <name evidence="1" type="ORF">NCTC13102_01348</name>
</gene>
<accession>A0A2X3BAU3</accession>
<organism evidence="1 2">
    <name type="scientific">Helicobacter fennelliae</name>
    <dbReference type="NCBI Taxonomy" id="215"/>
    <lineage>
        <taxon>Bacteria</taxon>
        <taxon>Pseudomonadati</taxon>
        <taxon>Campylobacterota</taxon>
        <taxon>Epsilonproteobacteria</taxon>
        <taxon>Campylobacterales</taxon>
        <taxon>Helicobacteraceae</taxon>
        <taxon>Helicobacter</taxon>
    </lineage>
</organism>
<proteinExistence type="predicted"/>
<sequence length="36" mass="4232">MVDLLKQGIKILFKFIDSRLWLNPKTNTLCNTQNPK</sequence>
<protein>
    <submittedName>
        <fullName evidence="1">Uncharacterized protein</fullName>
    </submittedName>
</protein>